<dbReference type="SUPFAM" id="SSF52540">
    <property type="entry name" value="P-loop containing nucleoside triphosphate hydrolases"/>
    <property type="match status" value="1"/>
</dbReference>
<evidence type="ECO:0000313" key="10">
    <source>
        <dbReference type="EMBL" id="AUI68898.1"/>
    </source>
</evidence>
<dbReference type="InterPro" id="IPR017871">
    <property type="entry name" value="ABC_transporter-like_CS"/>
</dbReference>
<dbReference type="GO" id="GO:0016020">
    <property type="term" value="C:membrane"/>
    <property type="evidence" value="ECO:0007669"/>
    <property type="project" value="InterPro"/>
</dbReference>
<proteinExistence type="predicted"/>
<organism evidence="10 11">
    <name type="scientific">Beggiatoa leptomitoformis</name>
    <dbReference type="NCBI Taxonomy" id="288004"/>
    <lineage>
        <taxon>Bacteria</taxon>
        <taxon>Pseudomonadati</taxon>
        <taxon>Pseudomonadota</taxon>
        <taxon>Gammaproteobacteria</taxon>
        <taxon>Thiotrichales</taxon>
        <taxon>Thiotrichaceae</taxon>
        <taxon>Beggiatoa</taxon>
    </lineage>
</organism>
<evidence type="ECO:0000256" key="7">
    <source>
        <dbReference type="ARBA" id="ARBA00023065"/>
    </source>
</evidence>
<keyword evidence="2" id="KW-1003">Cell membrane</keyword>
<dbReference type="Gene3D" id="3.40.50.300">
    <property type="entry name" value="P-loop containing nucleotide triphosphate hydrolases"/>
    <property type="match status" value="1"/>
</dbReference>
<keyword evidence="6" id="KW-0408">Iron</keyword>
<dbReference type="GO" id="GO:0016887">
    <property type="term" value="F:ATP hydrolysis activity"/>
    <property type="evidence" value="ECO:0007669"/>
    <property type="project" value="InterPro"/>
</dbReference>
<dbReference type="InterPro" id="IPR027417">
    <property type="entry name" value="P-loop_NTPase"/>
</dbReference>
<evidence type="ECO:0000256" key="8">
    <source>
        <dbReference type="ARBA" id="ARBA00023136"/>
    </source>
</evidence>
<evidence type="ECO:0000256" key="6">
    <source>
        <dbReference type="ARBA" id="ARBA00023004"/>
    </source>
</evidence>
<dbReference type="PANTHER" id="PTHR42781:SF4">
    <property type="entry name" value="SPERMIDINE_PUTRESCINE IMPORT ATP-BINDING PROTEIN POTA"/>
    <property type="match status" value="1"/>
</dbReference>
<keyword evidence="3" id="KW-0410">Iron transport</keyword>
<evidence type="ECO:0000313" key="11">
    <source>
        <dbReference type="Proteomes" id="UP000234271"/>
    </source>
</evidence>
<dbReference type="PROSITE" id="PS00211">
    <property type="entry name" value="ABC_TRANSPORTER_1"/>
    <property type="match status" value="1"/>
</dbReference>
<protein>
    <submittedName>
        <fullName evidence="10">ATP-binding cassette domain-containing protein</fullName>
    </submittedName>
</protein>
<evidence type="ECO:0000256" key="3">
    <source>
        <dbReference type="ARBA" id="ARBA00022496"/>
    </source>
</evidence>
<dbReference type="CDD" id="cd03259">
    <property type="entry name" value="ABC_Carb_Solutes_like"/>
    <property type="match status" value="1"/>
</dbReference>
<dbReference type="PROSITE" id="PS50893">
    <property type="entry name" value="ABC_TRANSPORTER_2"/>
    <property type="match status" value="1"/>
</dbReference>
<dbReference type="InterPro" id="IPR003439">
    <property type="entry name" value="ABC_transporter-like_ATP-bd"/>
</dbReference>
<feature type="domain" description="ABC transporter" evidence="9">
    <location>
        <begin position="2"/>
        <end position="241"/>
    </location>
</feature>
<dbReference type="AlphaFoldDB" id="A0A2N9YEH2"/>
<sequence>MAIDVNIKKQLTEKHRHFQLNVQFQADSDFLVLFGPSGAGKSLTLQSIAGLITPEQGNIKINNSVLFDSETHVNIPVHCRNIGYLPQNYALFPHLTVADNIGFGLKKLWQWKLSHAEKQRVHNIMSLFEIATLAHSFPRSLSGGQQQRVALARALVCKPSLLLLDEPFAALNPLLRTKMRNELLQIQKLFQVPVVIITHDQADVDAFGETVIVIDDGKAQQICAYKEQLRETPALSVTNLMWANNSALN</sequence>
<dbReference type="STRING" id="288004.AL038_14855"/>
<keyword evidence="5 10" id="KW-0067">ATP-binding</keyword>
<dbReference type="RefSeq" id="WP_062154120.1">
    <property type="nucleotide sequence ID" value="NZ_CP012373.2"/>
</dbReference>
<dbReference type="GO" id="GO:0005524">
    <property type="term" value="F:ATP binding"/>
    <property type="evidence" value="ECO:0007669"/>
    <property type="project" value="UniProtKB-KW"/>
</dbReference>
<dbReference type="GO" id="GO:0015408">
    <property type="term" value="F:ABC-type ferric iron transporter activity"/>
    <property type="evidence" value="ECO:0007669"/>
    <property type="project" value="InterPro"/>
</dbReference>
<evidence type="ECO:0000256" key="2">
    <source>
        <dbReference type="ARBA" id="ARBA00022475"/>
    </source>
</evidence>
<dbReference type="OrthoDB" id="9802264at2"/>
<keyword evidence="4" id="KW-0547">Nucleotide-binding</keyword>
<keyword evidence="11" id="KW-1185">Reference proteome</keyword>
<dbReference type="PANTHER" id="PTHR42781">
    <property type="entry name" value="SPERMIDINE/PUTRESCINE IMPORT ATP-BINDING PROTEIN POTA"/>
    <property type="match status" value="1"/>
</dbReference>
<dbReference type="InterPro" id="IPR050093">
    <property type="entry name" value="ABC_SmlMolc_Importer"/>
</dbReference>
<dbReference type="KEGG" id="blep:AL038_14855"/>
<dbReference type="Pfam" id="PF00005">
    <property type="entry name" value="ABC_tran"/>
    <property type="match status" value="1"/>
</dbReference>
<name>A0A2N9YEH2_9GAMM</name>
<dbReference type="InterPro" id="IPR003593">
    <property type="entry name" value="AAA+_ATPase"/>
</dbReference>
<keyword evidence="7" id="KW-0406">Ion transport</keyword>
<dbReference type="EMBL" id="CP018889">
    <property type="protein sequence ID" value="AUI68898.1"/>
    <property type="molecule type" value="Genomic_DNA"/>
</dbReference>
<dbReference type="InterPro" id="IPR015853">
    <property type="entry name" value="ABC_transpr_FbpC"/>
</dbReference>
<evidence type="ECO:0000256" key="4">
    <source>
        <dbReference type="ARBA" id="ARBA00022741"/>
    </source>
</evidence>
<accession>A0A2N9YEH2</accession>
<keyword evidence="1" id="KW-0813">Transport</keyword>
<evidence type="ECO:0000256" key="5">
    <source>
        <dbReference type="ARBA" id="ARBA00022840"/>
    </source>
</evidence>
<keyword evidence="8" id="KW-0472">Membrane</keyword>
<evidence type="ECO:0000256" key="1">
    <source>
        <dbReference type="ARBA" id="ARBA00022448"/>
    </source>
</evidence>
<dbReference type="SMART" id="SM00382">
    <property type="entry name" value="AAA"/>
    <property type="match status" value="1"/>
</dbReference>
<evidence type="ECO:0000259" key="9">
    <source>
        <dbReference type="PROSITE" id="PS50893"/>
    </source>
</evidence>
<reference evidence="11" key="1">
    <citation type="submission" date="2016-12" db="EMBL/GenBank/DDBJ databases">
        <title>Complete Genome Sequence of Beggiatoa leptomitiformis D-401.</title>
        <authorList>
            <person name="Fomenkov A."/>
            <person name="Vincze T."/>
            <person name="Grabovich M."/>
            <person name="Anton B.P."/>
            <person name="Dubinina G."/>
            <person name="Orlova M."/>
            <person name="Belousova E."/>
            <person name="Roberts R.J."/>
        </authorList>
    </citation>
    <scope>NUCLEOTIDE SEQUENCE [LARGE SCALE GENOMIC DNA]</scope>
    <source>
        <strain evidence="11">D-401</strain>
    </source>
</reference>
<dbReference type="Proteomes" id="UP000234271">
    <property type="component" value="Chromosome"/>
</dbReference>
<gene>
    <name evidence="10" type="ORF">BLE401_09405</name>
</gene>